<sequence length="74" mass="7913">MAASPSRMSITISFQLLSTIATLLSRPDPDSVIVIVAVPPCPTVLSTASHLHPNIRSLLSPNQRSRHGLNEEAV</sequence>
<feature type="chain" id="PRO_5043123821" evidence="1">
    <location>
        <begin position="26"/>
        <end position="74"/>
    </location>
</feature>
<proteinExistence type="predicted"/>
<dbReference type="Proteomes" id="UP000268014">
    <property type="component" value="Unassembled WGS sequence"/>
</dbReference>
<feature type="signal peptide" evidence="1">
    <location>
        <begin position="1"/>
        <end position="25"/>
    </location>
</feature>
<gene>
    <name evidence="2" type="ORF">HPLM_LOCUS11099</name>
</gene>
<keyword evidence="3" id="KW-1185">Reference proteome</keyword>
<reference evidence="4" key="1">
    <citation type="submission" date="2017-02" db="UniProtKB">
        <authorList>
            <consortium name="WormBaseParasite"/>
        </authorList>
    </citation>
    <scope>IDENTIFICATION</scope>
</reference>
<protein>
    <submittedName>
        <fullName evidence="4">Secreted protein</fullName>
    </submittedName>
</protein>
<dbReference type="EMBL" id="UZAF01017469">
    <property type="protein sequence ID" value="VDO41967.1"/>
    <property type="molecule type" value="Genomic_DNA"/>
</dbReference>
<accession>A0A0N4WJC3</accession>
<keyword evidence="1" id="KW-0732">Signal</keyword>
<evidence type="ECO:0000256" key="1">
    <source>
        <dbReference type="SAM" id="SignalP"/>
    </source>
</evidence>
<evidence type="ECO:0000313" key="3">
    <source>
        <dbReference type="Proteomes" id="UP000268014"/>
    </source>
</evidence>
<reference evidence="2 3" key="2">
    <citation type="submission" date="2018-11" db="EMBL/GenBank/DDBJ databases">
        <authorList>
            <consortium name="Pathogen Informatics"/>
        </authorList>
    </citation>
    <scope>NUCLEOTIDE SEQUENCE [LARGE SCALE GENOMIC DNA]</scope>
    <source>
        <strain evidence="2 3">MHpl1</strain>
    </source>
</reference>
<evidence type="ECO:0000313" key="2">
    <source>
        <dbReference type="EMBL" id="VDO41967.1"/>
    </source>
</evidence>
<organism evidence="4">
    <name type="scientific">Haemonchus placei</name>
    <name type="common">Barber's pole worm</name>
    <dbReference type="NCBI Taxonomy" id="6290"/>
    <lineage>
        <taxon>Eukaryota</taxon>
        <taxon>Metazoa</taxon>
        <taxon>Ecdysozoa</taxon>
        <taxon>Nematoda</taxon>
        <taxon>Chromadorea</taxon>
        <taxon>Rhabditida</taxon>
        <taxon>Rhabditina</taxon>
        <taxon>Rhabditomorpha</taxon>
        <taxon>Strongyloidea</taxon>
        <taxon>Trichostrongylidae</taxon>
        <taxon>Haemonchus</taxon>
    </lineage>
</organism>
<dbReference type="WBParaSite" id="HPLM_0001110701-mRNA-1">
    <property type="protein sequence ID" value="HPLM_0001110701-mRNA-1"/>
    <property type="gene ID" value="HPLM_0001110701"/>
</dbReference>
<dbReference type="AlphaFoldDB" id="A0A0N4WJC3"/>
<evidence type="ECO:0000313" key="4">
    <source>
        <dbReference type="WBParaSite" id="HPLM_0001110701-mRNA-1"/>
    </source>
</evidence>
<name>A0A0N4WJC3_HAEPC</name>